<feature type="compositionally biased region" description="Pro residues" evidence="1">
    <location>
        <begin position="55"/>
        <end position="78"/>
    </location>
</feature>
<dbReference type="RefSeq" id="WP_380668399.1">
    <property type="nucleotide sequence ID" value="NZ_JBHTCJ010000006.1"/>
</dbReference>
<accession>A0ABW2LJN9</accession>
<protein>
    <recommendedName>
        <fullName evidence="4">Small hydrophilic protein</fullName>
    </recommendedName>
</protein>
<evidence type="ECO:0000313" key="2">
    <source>
        <dbReference type="EMBL" id="MFC7342477.1"/>
    </source>
</evidence>
<reference evidence="3" key="1">
    <citation type="journal article" date="2019" name="Int. J. Syst. Evol. Microbiol.">
        <title>The Global Catalogue of Microorganisms (GCM) 10K type strain sequencing project: providing services to taxonomists for standard genome sequencing and annotation.</title>
        <authorList>
            <consortium name="The Broad Institute Genomics Platform"/>
            <consortium name="The Broad Institute Genome Sequencing Center for Infectious Disease"/>
            <person name="Wu L."/>
            <person name="Ma J."/>
        </authorList>
    </citation>
    <scope>NUCLEOTIDE SEQUENCE [LARGE SCALE GENOMIC DNA]</scope>
    <source>
        <strain evidence="3">WLHS5</strain>
    </source>
</reference>
<dbReference type="Proteomes" id="UP001596504">
    <property type="component" value="Unassembled WGS sequence"/>
</dbReference>
<gene>
    <name evidence="2" type="ORF">ACFQRI_13805</name>
</gene>
<comment type="caution">
    <text evidence="2">The sequence shown here is derived from an EMBL/GenBank/DDBJ whole genome shotgun (WGS) entry which is preliminary data.</text>
</comment>
<evidence type="ECO:0000256" key="1">
    <source>
        <dbReference type="SAM" id="MobiDB-lite"/>
    </source>
</evidence>
<feature type="compositionally biased region" description="Acidic residues" evidence="1">
    <location>
        <begin position="81"/>
        <end position="95"/>
    </location>
</feature>
<organism evidence="2 3">
    <name type="scientific">Saccharopolyspora griseoalba</name>
    <dbReference type="NCBI Taxonomy" id="1431848"/>
    <lineage>
        <taxon>Bacteria</taxon>
        <taxon>Bacillati</taxon>
        <taxon>Actinomycetota</taxon>
        <taxon>Actinomycetes</taxon>
        <taxon>Pseudonocardiales</taxon>
        <taxon>Pseudonocardiaceae</taxon>
        <taxon>Saccharopolyspora</taxon>
    </lineage>
</organism>
<keyword evidence="3" id="KW-1185">Reference proteome</keyword>
<name>A0ABW2LJN9_9PSEU</name>
<evidence type="ECO:0008006" key="4">
    <source>
        <dbReference type="Google" id="ProtNLM"/>
    </source>
</evidence>
<sequence>MRSVPKGLLVLAALALPVAAVLLSFALTDSPRSPRAPEMVRVGSSPGPEPTSSQAPPPQQSGPGTAPPPPADLPPPAPHDNDDDGVRDDLDDDDG</sequence>
<proteinExistence type="predicted"/>
<dbReference type="EMBL" id="JBHTCJ010000006">
    <property type="protein sequence ID" value="MFC7342477.1"/>
    <property type="molecule type" value="Genomic_DNA"/>
</dbReference>
<evidence type="ECO:0000313" key="3">
    <source>
        <dbReference type="Proteomes" id="UP001596504"/>
    </source>
</evidence>
<feature type="region of interest" description="Disordered" evidence="1">
    <location>
        <begin position="27"/>
        <end position="95"/>
    </location>
</feature>